<evidence type="ECO:0000313" key="3">
    <source>
        <dbReference type="EMBL" id="REE05271.1"/>
    </source>
</evidence>
<dbReference type="Proteomes" id="UP000256727">
    <property type="component" value="Unassembled WGS sequence"/>
</dbReference>
<dbReference type="OrthoDB" id="4616485at2"/>
<gene>
    <name evidence="3" type="ORF">C8E99_3144</name>
</gene>
<dbReference type="EMBL" id="QREH01000001">
    <property type="protein sequence ID" value="REE05271.1"/>
    <property type="molecule type" value="Genomic_DNA"/>
</dbReference>
<evidence type="ECO:0000256" key="2">
    <source>
        <dbReference type="SAM" id="Phobius"/>
    </source>
</evidence>
<dbReference type="RefSeq" id="WP_115933082.1">
    <property type="nucleotide sequence ID" value="NZ_QREH01000001.1"/>
</dbReference>
<keyword evidence="2" id="KW-0472">Membrane</keyword>
<feature type="transmembrane region" description="Helical" evidence="2">
    <location>
        <begin position="7"/>
        <end position="28"/>
    </location>
</feature>
<organism evidence="3 4">
    <name type="scientific">Citricoccus muralis</name>
    <dbReference type="NCBI Taxonomy" id="169134"/>
    <lineage>
        <taxon>Bacteria</taxon>
        <taxon>Bacillati</taxon>
        <taxon>Actinomycetota</taxon>
        <taxon>Actinomycetes</taxon>
        <taxon>Micrococcales</taxon>
        <taxon>Micrococcaceae</taxon>
        <taxon>Citricoccus</taxon>
    </lineage>
</organism>
<reference evidence="3 4" key="1">
    <citation type="submission" date="2018-07" db="EMBL/GenBank/DDBJ databases">
        <title>Sequencing the genomes of 1000 actinobacteria strains.</title>
        <authorList>
            <person name="Klenk H.-P."/>
        </authorList>
    </citation>
    <scope>NUCLEOTIDE SEQUENCE [LARGE SCALE GENOMIC DNA]</scope>
    <source>
        <strain evidence="3 4">DSM 14442</strain>
    </source>
</reference>
<evidence type="ECO:0000313" key="4">
    <source>
        <dbReference type="Proteomes" id="UP000256727"/>
    </source>
</evidence>
<feature type="region of interest" description="Disordered" evidence="1">
    <location>
        <begin position="36"/>
        <end position="79"/>
    </location>
</feature>
<evidence type="ECO:0000256" key="1">
    <source>
        <dbReference type="SAM" id="MobiDB-lite"/>
    </source>
</evidence>
<dbReference type="AlphaFoldDB" id="A0A3D9LFP3"/>
<name>A0A3D9LFP3_9MICC</name>
<accession>A0A3D9LFP3</accession>
<keyword evidence="2" id="KW-0812">Transmembrane</keyword>
<comment type="caution">
    <text evidence="3">The sequence shown here is derived from an EMBL/GenBank/DDBJ whole genome shotgun (WGS) entry which is preliminary data.</text>
</comment>
<proteinExistence type="predicted"/>
<keyword evidence="2" id="KW-1133">Transmembrane helix</keyword>
<keyword evidence="4" id="KW-1185">Reference proteome</keyword>
<protein>
    <submittedName>
        <fullName evidence="3">Uncharacterized protein</fullName>
    </submittedName>
</protein>
<sequence length="217" mass="23815">MRAHRFTIALIAIISVFVLLTGAIIYLFSRPPEPVATTPTEAAVATTTPSSSPSTTETGSAWETTTPATSTEPATPTAAPTMTLTREGLNAKELVTTAAEVMTTWDTTTDASPTDGYRRSLPLFVEEYETIFVTPAKPVLPDDWWEAAKQDATSIPQVQITDTYLQGETATYYVVASWTWQSENGWTLTPAPKYMTFQVTTDDTGYVIQNWTDQQLQ</sequence>